<protein>
    <submittedName>
        <fullName evidence="4">Uncharacterized protein</fullName>
    </submittedName>
</protein>
<dbReference type="InterPro" id="IPR003594">
    <property type="entry name" value="HATPase_dom"/>
</dbReference>
<evidence type="ECO:0000259" key="2">
    <source>
        <dbReference type="Pfam" id="PF02518"/>
    </source>
</evidence>
<dbReference type="Gene3D" id="3.30.565.10">
    <property type="entry name" value="Histidine kinase-like ATPase, C-terminal domain"/>
    <property type="match status" value="1"/>
</dbReference>
<evidence type="ECO:0000313" key="5">
    <source>
        <dbReference type="Proteomes" id="UP000181790"/>
    </source>
</evidence>
<dbReference type="Gene3D" id="2.130.10.10">
    <property type="entry name" value="YVTN repeat-like/Quinoprotein amine dehydrogenase"/>
    <property type="match status" value="2"/>
</dbReference>
<dbReference type="PANTHER" id="PTHR34220:SF7">
    <property type="entry name" value="SENSOR HISTIDINE KINASE YPDA"/>
    <property type="match status" value="1"/>
</dbReference>
<dbReference type="Pfam" id="PF06580">
    <property type="entry name" value="His_kinase"/>
    <property type="match status" value="1"/>
</dbReference>
<dbReference type="InterPro" id="IPR013783">
    <property type="entry name" value="Ig-like_fold"/>
</dbReference>
<organism evidence="4 5">
    <name type="scientific">Arsenicibacter rosenii</name>
    <dbReference type="NCBI Taxonomy" id="1750698"/>
    <lineage>
        <taxon>Bacteria</taxon>
        <taxon>Pseudomonadati</taxon>
        <taxon>Bacteroidota</taxon>
        <taxon>Cytophagia</taxon>
        <taxon>Cytophagales</taxon>
        <taxon>Spirosomataceae</taxon>
        <taxon>Arsenicibacter</taxon>
    </lineage>
</organism>
<dbReference type="RefSeq" id="WP_071501528.1">
    <property type="nucleotide sequence ID" value="NZ_MORL01000001.1"/>
</dbReference>
<comment type="caution">
    <text evidence="4">The sequence shown here is derived from an EMBL/GenBank/DDBJ whole genome shotgun (WGS) entry which is preliminary data.</text>
</comment>
<dbReference type="EMBL" id="MORL01000001">
    <property type="protein sequence ID" value="OIN61023.1"/>
    <property type="molecule type" value="Genomic_DNA"/>
</dbReference>
<dbReference type="InterPro" id="IPR010559">
    <property type="entry name" value="Sig_transdc_His_kin_internal"/>
</dbReference>
<evidence type="ECO:0000256" key="1">
    <source>
        <dbReference type="SAM" id="Phobius"/>
    </source>
</evidence>
<dbReference type="GO" id="GO:0000155">
    <property type="term" value="F:phosphorelay sensor kinase activity"/>
    <property type="evidence" value="ECO:0007669"/>
    <property type="project" value="InterPro"/>
</dbReference>
<feature type="domain" description="Signal transduction histidine kinase internal region" evidence="3">
    <location>
        <begin position="800"/>
        <end position="889"/>
    </location>
</feature>
<evidence type="ECO:0000313" key="4">
    <source>
        <dbReference type="EMBL" id="OIN61023.1"/>
    </source>
</evidence>
<dbReference type="Pfam" id="PF07494">
    <property type="entry name" value="Reg_prop"/>
    <property type="match status" value="1"/>
</dbReference>
<dbReference type="Pfam" id="PF02518">
    <property type="entry name" value="HATPase_c"/>
    <property type="match status" value="1"/>
</dbReference>
<dbReference type="InterPro" id="IPR050640">
    <property type="entry name" value="Bact_2-comp_sensor_kinase"/>
</dbReference>
<dbReference type="AlphaFoldDB" id="A0A1S2VQG5"/>
<gene>
    <name evidence="4" type="ORF">BLX24_02800</name>
</gene>
<dbReference type="SUPFAM" id="SSF55874">
    <property type="entry name" value="ATPase domain of HSP90 chaperone/DNA topoisomerase II/histidine kinase"/>
    <property type="match status" value="1"/>
</dbReference>
<keyword evidence="1" id="KW-1133">Transmembrane helix</keyword>
<reference evidence="4 5" key="1">
    <citation type="submission" date="2016-10" db="EMBL/GenBank/DDBJ databases">
        <title>Arsenicibacter rosenii gen. nov., sp. nov., an efficient arsenic-methylating bacterium isolated from an arsenic-contaminated paddy soil.</title>
        <authorList>
            <person name="Huang K."/>
        </authorList>
    </citation>
    <scope>NUCLEOTIDE SEQUENCE [LARGE SCALE GENOMIC DNA]</scope>
    <source>
        <strain evidence="4 5">SM-1</strain>
    </source>
</reference>
<dbReference type="SUPFAM" id="SSF63829">
    <property type="entry name" value="Calcium-dependent phosphotriesterase"/>
    <property type="match status" value="2"/>
</dbReference>
<keyword evidence="1" id="KW-0472">Membrane</keyword>
<keyword evidence="5" id="KW-1185">Reference proteome</keyword>
<name>A0A1S2VQG5_9BACT</name>
<evidence type="ECO:0000259" key="3">
    <source>
        <dbReference type="Pfam" id="PF06580"/>
    </source>
</evidence>
<dbReference type="Gene3D" id="2.60.40.10">
    <property type="entry name" value="Immunoglobulins"/>
    <property type="match status" value="1"/>
</dbReference>
<dbReference type="InterPro" id="IPR015943">
    <property type="entry name" value="WD40/YVTN_repeat-like_dom_sf"/>
</dbReference>
<sequence length="1018" mass="114942">MKYLRWIGLLLCTGYAPLFGQRYPIRHYTVRDGLPNMQIATTLLDSRGYLWLGTNDGLAKFDGDQFESFDRHDLHLTSAYIQGIAEDSRHHIWILTREGLTRFDGAVFQHFPVPRHLTVNNTPMQIDDQDRIWFVASGRLCFFQHGTYRRAASTVTGIDSLPVTSLRWENAGKRLWLTGGPASGQVYYVAANRCFQVSGYAPPAGFQAHLMPGYAQVILREANQLGETRYLTVEPAKIPAPFFQITKGTGTGLAPLSGDFYCLDNPSGRFFRYSGERRTVDILHTSLGNLAYATPVARSGKVYFGTDKGLIEVFDNGLRYFDEQQVPYVWSVAERPDGTIWLLNYGTLPLRYVRTGEDAGTIEPLREPALHQALKKARADKQTLWNRYYYHPVQDHSGQLYLPHETGPILFDGQNARFLTNPNDGTALFFYHDVRTDRVFVGMPGGFWVFKQGKLIRKITAKEGLHPCLYGLSAIAANEPDVYWLGTGTGLACYHFGTRQLTNLTGKQGIEPAMGVQDMCQDPHGTIWLATRDGVCYVDHAKKQVVRIAAETLRGKASFVGMLTDSTLAIGESQGVYLIDLASWYRQKKIVMRLLNHRTGYQGIQPGQAGFFRDRQGRAWITSGTVLCYIDSKRFVQRAEPLRPVIRKLNGQRIPFGGGDSVFTLPGNQHTVNVEPEVLGDNRPAQTQYAWQLDQQPWSAWQTTPVIYLHEYGSGRHTLRVKARTGGLNEVSEQVARLTFQADMAFYETPLFRESLPFLLSGLLLTGLVLLWIVIRGRQQVIRTNQLLREREKESLFLSVQTIQSQLNTHFMFNVLVPLQNLILKNKPDEAARMLVEFSNLVRGFLNSSAITTNGRKGQSLPEREITLAEEMSLLNHYVRFEQLLYRDKITVHFDAGSLDGKLNPETITLPPMLIQPFVENAIKHGLVHKAGPGNLWIRFMGVEETLVCTVEDDGIGREQMRQIHQHSRKAYRSLGATLVQQRVDTLNLLGYRIHVQTDDRLAGGTVVTITIARSEEL</sequence>
<accession>A0A1S2VQG5</accession>
<dbReference type="InterPro" id="IPR011110">
    <property type="entry name" value="Reg_prop"/>
</dbReference>
<dbReference type="InterPro" id="IPR036890">
    <property type="entry name" value="HATPase_C_sf"/>
</dbReference>
<dbReference type="OrthoDB" id="908907at2"/>
<feature type="transmembrane region" description="Helical" evidence="1">
    <location>
        <begin position="756"/>
        <end position="775"/>
    </location>
</feature>
<dbReference type="Proteomes" id="UP000181790">
    <property type="component" value="Unassembled WGS sequence"/>
</dbReference>
<proteinExistence type="predicted"/>
<feature type="domain" description="Histidine kinase/HSP90-like ATPase" evidence="2">
    <location>
        <begin position="914"/>
        <end position="1013"/>
    </location>
</feature>
<keyword evidence="1" id="KW-0812">Transmembrane</keyword>
<dbReference type="GO" id="GO:0016020">
    <property type="term" value="C:membrane"/>
    <property type="evidence" value="ECO:0007669"/>
    <property type="project" value="InterPro"/>
</dbReference>
<dbReference type="PANTHER" id="PTHR34220">
    <property type="entry name" value="SENSOR HISTIDINE KINASE YPDA"/>
    <property type="match status" value="1"/>
</dbReference>